<keyword evidence="2" id="KW-0378">Hydrolase</keyword>
<evidence type="ECO:0000313" key="3">
    <source>
        <dbReference type="Proteomes" id="UP000234904"/>
    </source>
</evidence>
<dbReference type="Gene3D" id="1.10.30.50">
    <property type="match status" value="1"/>
</dbReference>
<dbReference type="PANTHER" id="PTHR39639">
    <property type="entry name" value="CHROMOSOME 16, WHOLE GENOME SHOTGUN SEQUENCE"/>
    <property type="match status" value="1"/>
</dbReference>
<dbReference type="InterPro" id="IPR004919">
    <property type="entry name" value="GmrSD_N"/>
</dbReference>
<keyword evidence="3" id="KW-1185">Reference proteome</keyword>
<dbReference type="SMART" id="SM00507">
    <property type="entry name" value="HNHc"/>
    <property type="match status" value="1"/>
</dbReference>
<feature type="domain" description="HNH nuclease" evidence="1">
    <location>
        <begin position="307"/>
        <end position="359"/>
    </location>
</feature>
<sequence>MQIEQRKVTVREVTEGYFNDAEEGVTGYDDRLDIRPKYQREFVYKDNQRDEVIRTVMRGLPLNVMYWCRTGQDTYEVLDGQQRTISLCEYVDGSFSVDDKYFYNLPGDQQDKILDYELFVYVCDGTDSEKLDWFKIINIAGERLTDQELRNAVYAGSWVSDAKRYFSKTGCAADTLAGDYLKGASIRQEYLETAISWAAAADGETIEGYMAKHQNEPTAQALWSYFRSVIEWVEAIFPKKRKEMKGLAWGLFYNEHGKRTDLDPKALEAEIQRLMGDEDVTKKSGIYEYLLTGSERALSIRAFDRRDALAAYEKQHHKCAICGEEFEFEEMQADHIKPWSKGGHTTPENCQMLCRDCNLKKSNK</sequence>
<gene>
    <name evidence="2" type="ORF">CYJ70_02520</name>
</gene>
<proteinExistence type="predicted"/>
<dbReference type="Proteomes" id="UP000234904">
    <property type="component" value="Unassembled WGS sequence"/>
</dbReference>
<dbReference type="Pfam" id="PF01844">
    <property type="entry name" value="HNH"/>
    <property type="match status" value="1"/>
</dbReference>
<keyword evidence="2" id="KW-0255">Endonuclease</keyword>
<dbReference type="CDD" id="cd00085">
    <property type="entry name" value="HNHc"/>
    <property type="match status" value="1"/>
</dbReference>
<evidence type="ECO:0000259" key="1">
    <source>
        <dbReference type="SMART" id="SM00507"/>
    </source>
</evidence>
<dbReference type="RefSeq" id="WP_101889462.1">
    <property type="nucleotide sequence ID" value="NZ_JBLLQT010000006.1"/>
</dbReference>
<dbReference type="GO" id="GO:0004519">
    <property type="term" value="F:endonuclease activity"/>
    <property type="evidence" value="ECO:0007669"/>
    <property type="project" value="UniProtKB-KW"/>
</dbReference>
<accession>A0ABX4SGW4</accession>
<reference evidence="2 3" key="1">
    <citation type="submission" date="2017-12" db="EMBL/GenBank/DDBJ databases">
        <title>Phylogenetic diversity of female urinary microbiome.</title>
        <authorList>
            <person name="Thomas-White K."/>
            <person name="Wolfe A.J."/>
        </authorList>
    </citation>
    <scope>NUCLEOTIDE SEQUENCE [LARGE SCALE GENOMIC DNA]</scope>
    <source>
        <strain evidence="2 3">UMB0833</strain>
    </source>
</reference>
<dbReference type="EMBL" id="PKJE01000002">
    <property type="protein sequence ID" value="PKZ54470.1"/>
    <property type="molecule type" value="Genomic_DNA"/>
</dbReference>
<dbReference type="PANTHER" id="PTHR39639:SF1">
    <property type="entry name" value="DUF262 DOMAIN-CONTAINING PROTEIN"/>
    <property type="match status" value="1"/>
</dbReference>
<dbReference type="InterPro" id="IPR002711">
    <property type="entry name" value="HNH"/>
</dbReference>
<keyword evidence="2" id="KW-0540">Nuclease</keyword>
<dbReference type="Pfam" id="PF03235">
    <property type="entry name" value="GmrSD_N"/>
    <property type="match status" value="1"/>
</dbReference>
<comment type="caution">
    <text evidence="2">The sequence shown here is derived from an EMBL/GenBank/DDBJ whole genome shotgun (WGS) entry which is preliminary data.</text>
</comment>
<name>A0ABX4SGW4_9BIFI</name>
<organism evidence="2 3">
    <name type="scientific">Gardnerella pickettii</name>
    <dbReference type="NCBI Taxonomy" id="2914924"/>
    <lineage>
        <taxon>Bacteria</taxon>
        <taxon>Bacillati</taxon>
        <taxon>Actinomycetota</taxon>
        <taxon>Actinomycetes</taxon>
        <taxon>Bifidobacteriales</taxon>
        <taxon>Bifidobacteriaceae</taxon>
        <taxon>Gardnerella</taxon>
    </lineage>
</organism>
<dbReference type="InterPro" id="IPR003615">
    <property type="entry name" value="HNH_nuc"/>
</dbReference>
<protein>
    <submittedName>
        <fullName evidence="2">HNH endonuclease</fullName>
    </submittedName>
</protein>
<evidence type="ECO:0000313" key="2">
    <source>
        <dbReference type="EMBL" id="PKZ54470.1"/>
    </source>
</evidence>